<reference evidence="2" key="1">
    <citation type="submission" date="2022-07" db="EMBL/GenBank/DDBJ databases">
        <title>Genome analysis of Parmales, a sister group of diatoms, reveals the evolutionary specialization of diatoms from phago-mixotrophs to photoautotrophs.</title>
        <authorList>
            <person name="Ban H."/>
            <person name="Sato S."/>
            <person name="Yoshikawa S."/>
            <person name="Kazumasa Y."/>
            <person name="Nakamura Y."/>
            <person name="Ichinomiya M."/>
            <person name="Saitoh K."/>
            <person name="Sato N."/>
            <person name="Blanc-Mathieu R."/>
            <person name="Endo H."/>
            <person name="Kuwata A."/>
            <person name="Ogata H."/>
        </authorList>
    </citation>
    <scope>NUCLEOTIDE SEQUENCE</scope>
</reference>
<dbReference type="EMBL" id="BRXZ01005368">
    <property type="protein sequence ID" value="GMH64825.1"/>
    <property type="molecule type" value="Genomic_DNA"/>
</dbReference>
<dbReference type="InterPro" id="IPR013762">
    <property type="entry name" value="Integrase-like_cat_sf"/>
</dbReference>
<evidence type="ECO:0000313" key="3">
    <source>
        <dbReference type="Proteomes" id="UP001165082"/>
    </source>
</evidence>
<dbReference type="GO" id="GO:0003677">
    <property type="term" value="F:DNA binding"/>
    <property type="evidence" value="ECO:0007669"/>
    <property type="project" value="InterPro"/>
</dbReference>
<dbReference type="SUPFAM" id="SSF56349">
    <property type="entry name" value="DNA breaking-rejoining enzymes"/>
    <property type="match status" value="1"/>
</dbReference>
<accession>A0A9W7ABK8</accession>
<evidence type="ECO:0000256" key="1">
    <source>
        <dbReference type="ARBA" id="ARBA00023172"/>
    </source>
</evidence>
<comment type="caution">
    <text evidence="2">The sequence shown here is derived from an EMBL/GenBank/DDBJ whole genome shotgun (WGS) entry which is preliminary data.</text>
</comment>
<evidence type="ECO:0000313" key="2">
    <source>
        <dbReference type="EMBL" id="GMH64825.1"/>
    </source>
</evidence>
<organism evidence="2 3">
    <name type="scientific">Triparma retinervis</name>
    <dbReference type="NCBI Taxonomy" id="2557542"/>
    <lineage>
        <taxon>Eukaryota</taxon>
        <taxon>Sar</taxon>
        <taxon>Stramenopiles</taxon>
        <taxon>Ochrophyta</taxon>
        <taxon>Bolidophyceae</taxon>
        <taxon>Parmales</taxon>
        <taxon>Triparmaceae</taxon>
        <taxon>Triparma</taxon>
    </lineage>
</organism>
<name>A0A9W7ABK8_9STRA</name>
<dbReference type="InterPro" id="IPR011010">
    <property type="entry name" value="DNA_brk_join_enz"/>
</dbReference>
<gene>
    <name evidence="2" type="ORF">TrRE_jg5871</name>
</gene>
<dbReference type="Proteomes" id="UP001165082">
    <property type="component" value="Unassembled WGS sequence"/>
</dbReference>
<dbReference type="Gene3D" id="1.10.443.10">
    <property type="entry name" value="Intergrase catalytic core"/>
    <property type="match status" value="1"/>
</dbReference>
<proteinExistence type="predicted"/>
<evidence type="ECO:0008006" key="4">
    <source>
        <dbReference type="Google" id="ProtNLM"/>
    </source>
</evidence>
<dbReference type="AlphaFoldDB" id="A0A9W7ABK8"/>
<dbReference type="GO" id="GO:0015074">
    <property type="term" value="P:DNA integration"/>
    <property type="evidence" value="ECO:0007669"/>
    <property type="project" value="InterPro"/>
</dbReference>
<protein>
    <recommendedName>
        <fullName evidence="4">Tyr recombinase domain-containing protein</fullName>
    </recommendedName>
</protein>
<sequence length="393" mass="42517">MGSVGRTECAKTASERQRRAQQIPTKFQSTWDLWHRYLKEVSLSPAQFDSIGDERRLAVCLTFIEALRGGAKSGCPLKQSSISGNIGALNTACRLLGLYPPFKPVTPFSLQDESAKLYPAIHRTLQTFKKEDGASPQYEAVSKECVEDTKANAPPPEVDPAGARIAAAMELAFCFLLRGIEYSADSLLIKHIAFYGINRCRILDKEGFASEGFRAAWVPASIAARTKMLMDAAHSVSLTLMTQKNGTLGQVISLERSGPRADGVPLCPVSGAARLVSQAFSPVRGLDTPLLAIEVKGKASSRVAAEDITTTIRTWARAHSQVYAPEQIARLSAHGLRGGGTQAYLNDGVSPIRVKAIGRWKSQSQFELYANAPGTQQAVVSTLTSVAKRRRLG</sequence>
<dbReference type="GO" id="GO:0006310">
    <property type="term" value="P:DNA recombination"/>
    <property type="evidence" value="ECO:0007669"/>
    <property type="project" value="UniProtKB-KW"/>
</dbReference>
<keyword evidence="3" id="KW-1185">Reference proteome</keyword>
<keyword evidence="1" id="KW-0233">DNA recombination</keyword>